<evidence type="ECO:0000259" key="3">
    <source>
        <dbReference type="PROSITE" id="PS50977"/>
    </source>
</evidence>
<evidence type="ECO:0000313" key="5">
    <source>
        <dbReference type="Proteomes" id="UP001164472"/>
    </source>
</evidence>
<dbReference type="RefSeq" id="WP_251811417.1">
    <property type="nucleotide sequence ID" value="NZ_CP101527.1"/>
</dbReference>
<dbReference type="InterPro" id="IPR036271">
    <property type="entry name" value="Tet_transcr_reg_TetR-rel_C_sf"/>
</dbReference>
<keyword evidence="1 2" id="KW-0238">DNA-binding</keyword>
<dbReference type="Pfam" id="PF00440">
    <property type="entry name" value="TetR_N"/>
    <property type="match status" value="1"/>
</dbReference>
<dbReference type="AlphaFoldDB" id="A0A9E8KII3"/>
<evidence type="ECO:0000313" key="4">
    <source>
        <dbReference type="EMBL" id="UZW73956.1"/>
    </source>
</evidence>
<dbReference type="PROSITE" id="PS50977">
    <property type="entry name" value="HTH_TETR_2"/>
    <property type="match status" value="1"/>
</dbReference>
<dbReference type="Gene3D" id="1.10.10.60">
    <property type="entry name" value="Homeodomain-like"/>
    <property type="match status" value="1"/>
</dbReference>
<dbReference type="PANTHER" id="PTHR30055">
    <property type="entry name" value="HTH-TYPE TRANSCRIPTIONAL REGULATOR RUTR"/>
    <property type="match status" value="1"/>
</dbReference>
<accession>A0A9E8KII3</accession>
<dbReference type="PROSITE" id="PS01081">
    <property type="entry name" value="HTH_TETR_1"/>
    <property type="match status" value="1"/>
</dbReference>
<gene>
    <name evidence="4" type="ORF">NNL22_13075</name>
</gene>
<dbReference type="SUPFAM" id="SSF48498">
    <property type="entry name" value="Tetracyclin repressor-like, C-terminal domain"/>
    <property type="match status" value="1"/>
</dbReference>
<dbReference type="InterPro" id="IPR050109">
    <property type="entry name" value="HTH-type_TetR-like_transc_reg"/>
</dbReference>
<dbReference type="GO" id="GO:0003700">
    <property type="term" value="F:DNA-binding transcription factor activity"/>
    <property type="evidence" value="ECO:0007669"/>
    <property type="project" value="TreeGrafter"/>
</dbReference>
<protein>
    <submittedName>
        <fullName evidence="4">TetR/AcrR family transcriptional regulator</fullName>
    </submittedName>
</protein>
<dbReference type="InterPro" id="IPR001647">
    <property type="entry name" value="HTH_TetR"/>
</dbReference>
<keyword evidence="5" id="KW-1185">Reference proteome</keyword>
<dbReference type="KEGG" id="asem:NNL22_13075"/>
<name>A0A9E8KII3_9ALTE</name>
<dbReference type="Proteomes" id="UP001164472">
    <property type="component" value="Chromosome"/>
</dbReference>
<dbReference type="InterPro" id="IPR009057">
    <property type="entry name" value="Homeodomain-like_sf"/>
</dbReference>
<reference evidence="4" key="1">
    <citation type="submission" date="2022-07" db="EMBL/GenBank/DDBJ databases">
        <title>Alkalimarinus sp. nov., isolated from gut of a Alitta virens.</title>
        <authorList>
            <person name="Yang A.I."/>
            <person name="Shin N.-R."/>
        </authorList>
    </citation>
    <scope>NUCLEOTIDE SEQUENCE</scope>
    <source>
        <strain evidence="4">FA028</strain>
    </source>
</reference>
<dbReference type="PRINTS" id="PR00455">
    <property type="entry name" value="HTHTETR"/>
</dbReference>
<feature type="DNA-binding region" description="H-T-H motif" evidence="2">
    <location>
        <begin position="37"/>
        <end position="56"/>
    </location>
</feature>
<dbReference type="Gene3D" id="1.10.357.10">
    <property type="entry name" value="Tetracycline Repressor, domain 2"/>
    <property type="match status" value="1"/>
</dbReference>
<evidence type="ECO:0000256" key="2">
    <source>
        <dbReference type="PROSITE-ProRule" id="PRU00335"/>
    </source>
</evidence>
<organism evidence="4 5">
    <name type="scientific">Alkalimarinus sediminis</name>
    <dbReference type="NCBI Taxonomy" id="1632866"/>
    <lineage>
        <taxon>Bacteria</taxon>
        <taxon>Pseudomonadati</taxon>
        <taxon>Pseudomonadota</taxon>
        <taxon>Gammaproteobacteria</taxon>
        <taxon>Alteromonadales</taxon>
        <taxon>Alteromonadaceae</taxon>
        <taxon>Alkalimarinus</taxon>
    </lineage>
</organism>
<dbReference type="EMBL" id="CP101527">
    <property type="protein sequence ID" value="UZW73956.1"/>
    <property type="molecule type" value="Genomic_DNA"/>
</dbReference>
<proteinExistence type="predicted"/>
<dbReference type="SUPFAM" id="SSF46689">
    <property type="entry name" value="Homeodomain-like"/>
    <property type="match status" value="1"/>
</dbReference>
<dbReference type="GO" id="GO:0000976">
    <property type="term" value="F:transcription cis-regulatory region binding"/>
    <property type="evidence" value="ECO:0007669"/>
    <property type="project" value="TreeGrafter"/>
</dbReference>
<evidence type="ECO:0000256" key="1">
    <source>
        <dbReference type="ARBA" id="ARBA00023125"/>
    </source>
</evidence>
<feature type="domain" description="HTH tetR-type" evidence="3">
    <location>
        <begin position="14"/>
        <end position="74"/>
    </location>
</feature>
<sequence>MAYRETTKTITKKAEVRDNILLSARNLVLQGGFRLATVSAVAAEAKIATGTVYRYFPSKSELFSEVFRAATELEVNKVAEAIDIDAPFTQRLIAAVNCFSKRALKAPRLAWALIAEPVDPVVDADRLHYRQAYAEIFERLIEEGVKSGEVPPQNKCITAAALVGAMAESLVGPLSPSSHTATSSIDRDALINSIAQFCVQAVTGQETRL</sequence>
<dbReference type="InterPro" id="IPR023772">
    <property type="entry name" value="DNA-bd_HTH_TetR-type_CS"/>
</dbReference>
<dbReference type="PANTHER" id="PTHR30055:SF226">
    <property type="entry name" value="HTH-TYPE TRANSCRIPTIONAL REGULATOR PKSA"/>
    <property type="match status" value="1"/>
</dbReference>